<dbReference type="HAMAP" id="MF_00063">
    <property type="entry name" value="CysH"/>
    <property type="match status" value="1"/>
</dbReference>
<evidence type="ECO:0000256" key="1">
    <source>
        <dbReference type="ARBA" id="ARBA00009732"/>
    </source>
</evidence>
<evidence type="ECO:0000256" key="5">
    <source>
        <dbReference type="ARBA" id="ARBA00023014"/>
    </source>
</evidence>
<dbReference type="PIRSF" id="PIRSF000857">
    <property type="entry name" value="PAPS_reductase"/>
    <property type="match status" value="1"/>
</dbReference>
<feature type="binding site" evidence="12">
    <location>
        <position position="205"/>
    </location>
    <ligand>
        <name>[4Fe-4S] cluster</name>
        <dbReference type="ChEBI" id="CHEBI:49883"/>
    </ligand>
</feature>
<dbReference type="EC" id="1.8.4.10" evidence="8 12"/>
<protein>
    <recommendedName>
        <fullName evidence="9 12">Adenosine 5'-phosphosulfate reductase</fullName>
        <shortName evidence="12">APS reductase</shortName>
        <ecNumber evidence="8 12">1.8.4.10</ecNumber>
    </recommendedName>
    <alternativeName>
        <fullName evidence="11 12">5'-adenylylsulfate reductase</fullName>
    </alternativeName>
    <alternativeName>
        <fullName evidence="10 12">Thioredoxin-dependent 5'-adenylylsulfate reductase</fullName>
    </alternativeName>
</protein>
<evidence type="ECO:0000256" key="11">
    <source>
        <dbReference type="ARBA" id="ARBA00032041"/>
    </source>
</evidence>
<dbReference type="PANTHER" id="PTHR46509">
    <property type="entry name" value="PHOSPHOADENOSINE PHOSPHOSULFATE REDUCTASE"/>
    <property type="match status" value="1"/>
</dbReference>
<evidence type="ECO:0000256" key="10">
    <source>
        <dbReference type="ARBA" id="ARBA00030894"/>
    </source>
</evidence>
<evidence type="ECO:0000313" key="15">
    <source>
        <dbReference type="Proteomes" id="UP001230005"/>
    </source>
</evidence>
<keyword evidence="3 12" id="KW-0560">Oxidoreductase</keyword>
<comment type="pathway">
    <text evidence="7 12">Sulfur metabolism; hydrogen sulfide biosynthesis; sulfite from sulfate.</text>
</comment>
<dbReference type="RefSeq" id="WP_307332731.1">
    <property type="nucleotide sequence ID" value="NZ_JAUSUG010000044.1"/>
</dbReference>
<feature type="binding site" evidence="12">
    <location>
        <position position="123"/>
    </location>
    <ligand>
        <name>[4Fe-4S] cluster</name>
        <dbReference type="ChEBI" id="CHEBI:49883"/>
    </ligand>
</feature>
<dbReference type="InterPro" id="IPR014729">
    <property type="entry name" value="Rossmann-like_a/b/a_fold"/>
</dbReference>
<organism evidence="14 15">
    <name type="scientific">Evansella vedderi</name>
    <dbReference type="NCBI Taxonomy" id="38282"/>
    <lineage>
        <taxon>Bacteria</taxon>
        <taxon>Bacillati</taxon>
        <taxon>Bacillota</taxon>
        <taxon>Bacilli</taxon>
        <taxon>Bacillales</taxon>
        <taxon>Bacillaceae</taxon>
        <taxon>Evansella</taxon>
    </lineage>
</organism>
<dbReference type="NCBIfam" id="TIGR02055">
    <property type="entry name" value="APS_reductase"/>
    <property type="match status" value="1"/>
</dbReference>
<evidence type="ECO:0000313" key="14">
    <source>
        <dbReference type="EMBL" id="MDQ0258051.1"/>
    </source>
</evidence>
<dbReference type="InterPro" id="IPR011798">
    <property type="entry name" value="APS_reductase"/>
</dbReference>
<dbReference type="NCBIfam" id="NF002537">
    <property type="entry name" value="PRK02090.1"/>
    <property type="match status" value="1"/>
</dbReference>
<evidence type="ECO:0000256" key="2">
    <source>
        <dbReference type="ARBA" id="ARBA00022490"/>
    </source>
</evidence>
<dbReference type="InterPro" id="IPR004511">
    <property type="entry name" value="PAPS/APS_Rdtase"/>
</dbReference>
<keyword evidence="12" id="KW-0479">Metal-binding</keyword>
<feature type="domain" description="Phosphoadenosine phosphosulphate reductase" evidence="13">
    <location>
        <begin position="40"/>
        <end position="211"/>
    </location>
</feature>
<evidence type="ECO:0000256" key="6">
    <source>
        <dbReference type="ARBA" id="ARBA00024298"/>
    </source>
</evidence>
<evidence type="ECO:0000256" key="3">
    <source>
        <dbReference type="ARBA" id="ARBA00023002"/>
    </source>
</evidence>
<evidence type="ECO:0000259" key="13">
    <source>
        <dbReference type="Pfam" id="PF01507"/>
    </source>
</evidence>
<dbReference type="GO" id="GO:0004604">
    <property type="term" value="F:phosphoadenylyl-sulfate reductase (thioredoxin) activity"/>
    <property type="evidence" value="ECO:0007669"/>
    <property type="project" value="UniProtKB-EC"/>
</dbReference>
<comment type="subcellular location">
    <subcellularLocation>
        <location evidence="12">Cytoplasm</location>
    </subcellularLocation>
</comment>
<feature type="binding site" evidence="12">
    <location>
        <position position="208"/>
    </location>
    <ligand>
        <name>[4Fe-4S] cluster</name>
        <dbReference type="ChEBI" id="CHEBI:49883"/>
    </ligand>
</feature>
<comment type="function">
    <text evidence="6 12">Catalyzes the formation of sulfite from adenosine 5'-phosphosulfate (APS) using thioredoxin as an electron donor.</text>
</comment>
<comment type="caution">
    <text evidence="14">The sequence shown here is derived from an EMBL/GenBank/DDBJ whole genome shotgun (WGS) entry which is preliminary data.</text>
</comment>
<accession>A0ABU0A3I0</accession>
<proteinExistence type="inferred from homology"/>
<comment type="similarity">
    <text evidence="1 12">Belongs to the PAPS reductase family. CysH subfamily.</text>
</comment>
<dbReference type="PANTHER" id="PTHR46509:SF1">
    <property type="entry name" value="PHOSPHOADENOSINE PHOSPHOSULFATE REDUCTASE"/>
    <property type="match status" value="1"/>
</dbReference>
<sequence length="235" mass="27824">MERKLTYTTWDEECVNKNLESIKDTMDVIRWTYREYGDKVVYACSFGIEGIVLIDLINKINKKARIIFLDTGLHFKETYELINKVKERYPELTIKLIKPSLSLEEQKNEYGDKLWERDPNLCCHLRKIIPLTKELEGNLAWISGLRHEQSPTRKHLKFINKDDKFKLIKVCPLIYWTWEDIWSYVGLNNLDYNKLHDENYPSIGCEKCTVPVENNRDFRGGRWSTSKKTECGLHG</sequence>
<dbReference type="Gene3D" id="3.40.50.620">
    <property type="entry name" value="HUPs"/>
    <property type="match status" value="1"/>
</dbReference>
<gene>
    <name evidence="12" type="primary">cysH</name>
    <name evidence="14" type="ORF">J2S74_005514</name>
</gene>
<feature type="binding site" evidence="12">
    <location>
        <position position="122"/>
    </location>
    <ligand>
        <name>[4Fe-4S] cluster</name>
        <dbReference type="ChEBI" id="CHEBI:49883"/>
    </ligand>
</feature>
<reference evidence="14 15" key="1">
    <citation type="submission" date="2023-07" db="EMBL/GenBank/DDBJ databases">
        <title>Genomic Encyclopedia of Type Strains, Phase IV (KMG-IV): sequencing the most valuable type-strain genomes for metagenomic binning, comparative biology and taxonomic classification.</title>
        <authorList>
            <person name="Goeker M."/>
        </authorList>
    </citation>
    <scope>NUCLEOTIDE SEQUENCE [LARGE SCALE GENOMIC DNA]</scope>
    <source>
        <strain evidence="14 15">DSM 9768</strain>
    </source>
</reference>
<keyword evidence="2 12" id="KW-0963">Cytoplasm</keyword>
<dbReference type="SUPFAM" id="SSF52402">
    <property type="entry name" value="Adenine nucleotide alpha hydrolases-like"/>
    <property type="match status" value="1"/>
</dbReference>
<comment type="cofactor">
    <cofactor evidence="12">
        <name>[4Fe-4S] cluster</name>
        <dbReference type="ChEBI" id="CHEBI:49883"/>
    </cofactor>
    <text evidence="12">Binds 1 [4Fe-4S] cluster per subunit.</text>
</comment>
<dbReference type="NCBIfam" id="TIGR00434">
    <property type="entry name" value="cysH"/>
    <property type="match status" value="1"/>
</dbReference>
<evidence type="ECO:0000256" key="4">
    <source>
        <dbReference type="ARBA" id="ARBA00023004"/>
    </source>
</evidence>
<dbReference type="Proteomes" id="UP001230005">
    <property type="component" value="Unassembled WGS sequence"/>
</dbReference>
<evidence type="ECO:0000256" key="9">
    <source>
        <dbReference type="ARBA" id="ARBA00029514"/>
    </source>
</evidence>
<name>A0ABU0A3I0_9BACI</name>
<keyword evidence="5 12" id="KW-0411">Iron-sulfur</keyword>
<keyword evidence="15" id="KW-1185">Reference proteome</keyword>
<dbReference type="InterPro" id="IPR002500">
    <property type="entry name" value="PAPS_reduct_dom"/>
</dbReference>
<comment type="catalytic activity">
    <reaction evidence="12">
        <text>[thioredoxin]-disulfide + sulfite + AMP + 2 H(+) = adenosine 5'-phosphosulfate + [thioredoxin]-dithiol</text>
        <dbReference type="Rhea" id="RHEA:21976"/>
        <dbReference type="Rhea" id="RHEA-COMP:10698"/>
        <dbReference type="Rhea" id="RHEA-COMP:10700"/>
        <dbReference type="ChEBI" id="CHEBI:15378"/>
        <dbReference type="ChEBI" id="CHEBI:17359"/>
        <dbReference type="ChEBI" id="CHEBI:29950"/>
        <dbReference type="ChEBI" id="CHEBI:50058"/>
        <dbReference type="ChEBI" id="CHEBI:58243"/>
        <dbReference type="ChEBI" id="CHEBI:456215"/>
        <dbReference type="EC" id="1.8.4.10"/>
    </reaction>
</comment>
<keyword evidence="4 12" id="KW-0408">Iron</keyword>
<evidence type="ECO:0000256" key="12">
    <source>
        <dbReference type="HAMAP-Rule" id="MF_00063"/>
    </source>
</evidence>
<evidence type="ECO:0000256" key="8">
    <source>
        <dbReference type="ARBA" id="ARBA00024386"/>
    </source>
</evidence>
<dbReference type="CDD" id="cd23945">
    <property type="entry name" value="PAPS_reductase"/>
    <property type="match status" value="1"/>
</dbReference>
<dbReference type="EMBL" id="JAUSUG010000044">
    <property type="protein sequence ID" value="MDQ0258051.1"/>
    <property type="molecule type" value="Genomic_DNA"/>
</dbReference>
<evidence type="ECO:0000256" key="7">
    <source>
        <dbReference type="ARBA" id="ARBA00024327"/>
    </source>
</evidence>
<dbReference type="Pfam" id="PF01507">
    <property type="entry name" value="PAPS_reduct"/>
    <property type="match status" value="1"/>
</dbReference>
<feature type="active site" description="Nucleophile; cysteine thiosulfonate intermediate" evidence="12">
    <location>
        <position position="231"/>
    </location>
</feature>